<keyword evidence="6 10" id="KW-0418">Kinase</keyword>
<dbReference type="Gene3D" id="3.30.565.10">
    <property type="entry name" value="Histidine kinase-like ATPase, C-terminal domain"/>
    <property type="match status" value="1"/>
</dbReference>
<dbReference type="InterPro" id="IPR036890">
    <property type="entry name" value="HATPase_C_sf"/>
</dbReference>
<dbReference type="SUPFAM" id="SSF55874">
    <property type="entry name" value="ATPase domain of HSP90 chaperone/DNA topoisomerase II/histidine kinase"/>
    <property type="match status" value="1"/>
</dbReference>
<dbReference type="Proteomes" id="UP000002586">
    <property type="component" value="Chromosome"/>
</dbReference>
<keyword evidence="11" id="KW-1185">Reference proteome</keyword>
<evidence type="ECO:0000256" key="7">
    <source>
        <dbReference type="ARBA" id="ARBA00022840"/>
    </source>
</evidence>
<dbReference type="HOGENOM" id="CLU_731164_0_0_5"/>
<dbReference type="SMART" id="SM00387">
    <property type="entry name" value="HATPase_c"/>
    <property type="match status" value="1"/>
</dbReference>
<evidence type="ECO:0000256" key="8">
    <source>
        <dbReference type="ARBA" id="ARBA00023012"/>
    </source>
</evidence>
<dbReference type="RefSeq" id="WP_011713024.1">
    <property type="nucleotide sequence ID" value="NC_008576.1"/>
</dbReference>
<evidence type="ECO:0000256" key="1">
    <source>
        <dbReference type="ARBA" id="ARBA00000085"/>
    </source>
</evidence>
<dbReference type="PANTHER" id="PTHR43065:SF10">
    <property type="entry name" value="PEROXIDE STRESS-ACTIVATED HISTIDINE KINASE MAK3"/>
    <property type="match status" value="1"/>
</dbReference>
<dbReference type="EC" id="2.7.13.3" evidence="2"/>
<dbReference type="EMBL" id="CP000471">
    <property type="protein sequence ID" value="ABK43870.1"/>
    <property type="molecule type" value="Genomic_DNA"/>
</dbReference>
<feature type="domain" description="Histidine kinase" evidence="9">
    <location>
        <begin position="157"/>
        <end position="373"/>
    </location>
</feature>
<dbReference type="eggNOG" id="COG5000">
    <property type="taxonomic scope" value="Bacteria"/>
</dbReference>
<dbReference type="GO" id="GO:0005524">
    <property type="term" value="F:ATP binding"/>
    <property type="evidence" value="ECO:0007669"/>
    <property type="project" value="UniProtKB-KW"/>
</dbReference>
<reference evidence="10 11" key="2">
    <citation type="journal article" date="2012" name="Int. J. Syst. Evol. Microbiol.">
        <title>Magnetococcus marinus gen. nov., sp. nov., a marine, magnetotactic bacterium that represents a novel lineage (Magnetococcaceae fam. nov.; Magnetococcales ord. nov.) at the base of the Alphaproteobacteria.</title>
        <authorList>
            <person name="Bazylinski D.A."/>
            <person name="Williams T.J."/>
            <person name="Lefevre C.T."/>
            <person name="Berg R.J."/>
            <person name="Zhang C.L."/>
            <person name="Bowser S.S."/>
            <person name="Dean A.J."/>
            <person name="Beveridge T.J."/>
        </authorList>
    </citation>
    <scope>NUCLEOTIDE SEQUENCE [LARGE SCALE GENOMIC DNA]</scope>
    <source>
        <strain evidence="11">ATCC BAA-1437 / JCM 17883 / MC-1</strain>
    </source>
</reference>
<dbReference type="InterPro" id="IPR003594">
    <property type="entry name" value="HATPase_dom"/>
</dbReference>
<keyword evidence="7" id="KW-0067">ATP-binding</keyword>
<keyword evidence="5" id="KW-0547">Nucleotide-binding</keyword>
<keyword evidence="4" id="KW-0808">Transferase</keyword>
<evidence type="ECO:0000256" key="4">
    <source>
        <dbReference type="ARBA" id="ARBA00022679"/>
    </source>
</evidence>
<protein>
    <recommendedName>
        <fullName evidence="2">histidine kinase</fullName>
        <ecNumber evidence="2">2.7.13.3</ecNumber>
    </recommendedName>
</protein>
<gene>
    <name evidence="10" type="ordered locus">Mmc1_1359</name>
</gene>
<accession>A0L7C7</accession>
<reference evidence="11" key="1">
    <citation type="journal article" date="2009" name="Appl. Environ. Microbiol.">
        <title>Complete genome sequence of the chemolithoautotrophic marine magnetotactic coccus strain MC-1.</title>
        <authorList>
            <person name="Schubbe S."/>
            <person name="Williams T.J."/>
            <person name="Xie G."/>
            <person name="Kiss H.E."/>
            <person name="Brettin T.S."/>
            <person name="Martinez D."/>
            <person name="Ross C.A."/>
            <person name="Schuler D."/>
            <person name="Cox B.L."/>
            <person name="Nealson K.H."/>
            <person name="Bazylinski D.A."/>
        </authorList>
    </citation>
    <scope>NUCLEOTIDE SEQUENCE [LARGE SCALE GENOMIC DNA]</scope>
    <source>
        <strain evidence="11">ATCC BAA-1437 / JCM 17883 / MC-1</strain>
    </source>
</reference>
<evidence type="ECO:0000256" key="2">
    <source>
        <dbReference type="ARBA" id="ARBA00012438"/>
    </source>
</evidence>
<dbReference type="PRINTS" id="PR00344">
    <property type="entry name" value="BCTRLSENSOR"/>
</dbReference>
<evidence type="ECO:0000256" key="6">
    <source>
        <dbReference type="ARBA" id="ARBA00022777"/>
    </source>
</evidence>
<dbReference type="GO" id="GO:0004673">
    <property type="term" value="F:protein histidine kinase activity"/>
    <property type="evidence" value="ECO:0007669"/>
    <property type="project" value="UniProtKB-EC"/>
</dbReference>
<dbReference type="AlphaFoldDB" id="A0L7C7"/>
<organism evidence="10 11">
    <name type="scientific">Magnetococcus marinus (strain ATCC BAA-1437 / JCM 17883 / MC-1)</name>
    <dbReference type="NCBI Taxonomy" id="156889"/>
    <lineage>
        <taxon>Bacteria</taxon>
        <taxon>Pseudomonadati</taxon>
        <taxon>Pseudomonadota</taxon>
        <taxon>Magnetococcia</taxon>
        <taxon>Magnetococcales</taxon>
        <taxon>Magnetococcaceae</taxon>
        <taxon>Magnetococcus</taxon>
    </lineage>
</organism>
<evidence type="ECO:0000313" key="11">
    <source>
        <dbReference type="Proteomes" id="UP000002586"/>
    </source>
</evidence>
<proteinExistence type="predicted"/>
<evidence type="ECO:0000313" key="10">
    <source>
        <dbReference type="EMBL" id="ABK43870.1"/>
    </source>
</evidence>
<name>A0L7C7_MAGMM</name>
<dbReference type="Pfam" id="PF02518">
    <property type="entry name" value="HATPase_c"/>
    <property type="match status" value="1"/>
</dbReference>
<evidence type="ECO:0000259" key="9">
    <source>
        <dbReference type="PROSITE" id="PS50109"/>
    </source>
</evidence>
<evidence type="ECO:0000256" key="5">
    <source>
        <dbReference type="ARBA" id="ARBA00022741"/>
    </source>
</evidence>
<dbReference type="STRING" id="156889.Mmc1_1359"/>
<comment type="catalytic activity">
    <reaction evidence="1">
        <text>ATP + protein L-histidine = ADP + protein N-phospho-L-histidine.</text>
        <dbReference type="EC" id="2.7.13.3"/>
    </reaction>
</comment>
<dbReference type="InterPro" id="IPR005467">
    <property type="entry name" value="His_kinase_dom"/>
</dbReference>
<dbReference type="InterPro" id="IPR016024">
    <property type="entry name" value="ARM-type_fold"/>
</dbReference>
<dbReference type="SUPFAM" id="SSF48371">
    <property type="entry name" value="ARM repeat"/>
    <property type="match status" value="1"/>
</dbReference>
<dbReference type="KEGG" id="mgm:Mmc1_1359"/>
<sequence length="378" mass="42706">MMDTIKPETGLDGLLQAFCSSNWPTVRDAVDQGGGLLRYATMEPFVHARLGEQMFSLARHEKWEVRKALAHAILFLRHETFDRIIAVLEEDDNAWVKSAAKRTMDRRQEISKTDLLKDEHGDLMLEWLSDLEEKHGAHARGAAKRVAEKLQNQFVREFNHEMVKVISPMDVSLTLLKTALEQKRLNRALIQKHTTMAKERLEFMMAILNSFRTLTQTTELEFQNENLISVVDEAIHLIRDRKPENSALHVELSVPKCIMLDINRYLLLQALSNILQNSIDACIACDRAPAIKVHATVVNRSKVMLSITDQGTGMSEQDVRSAFQLFATTKPDGTGFGLTIAKKIIESDHAGLIQLSSQKGKGTTVTISLPVKQEDLKW</sequence>
<keyword evidence="3" id="KW-0597">Phosphoprotein</keyword>
<dbReference type="InterPro" id="IPR004358">
    <property type="entry name" value="Sig_transdc_His_kin-like_C"/>
</dbReference>
<dbReference type="GO" id="GO:0000160">
    <property type="term" value="P:phosphorelay signal transduction system"/>
    <property type="evidence" value="ECO:0007669"/>
    <property type="project" value="UniProtKB-KW"/>
</dbReference>
<evidence type="ECO:0000256" key="3">
    <source>
        <dbReference type="ARBA" id="ARBA00022553"/>
    </source>
</evidence>
<dbReference type="PROSITE" id="PS50109">
    <property type="entry name" value="HIS_KIN"/>
    <property type="match status" value="1"/>
</dbReference>
<dbReference type="PANTHER" id="PTHR43065">
    <property type="entry name" value="SENSOR HISTIDINE KINASE"/>
    <property type="match status" value="1"/>
</dbReference>
<dbReference type="OrthoDB" id="1931120at2"/>
<keyword evidence="8" id="KW-0902">Two-component regulatory system</keyword>